<dbReference type="GO" id="GO:0003964">
    <property type="term" value="F:RNA-directed DNA polymerase activity"/>
    <property type="evidence" value="ECO:0007669"/>
    <property type="project" value="UniProtKB-KW"/>
</dbReference>
<keyword evidence="2" id="KW-0934">Plastid</keyword>
<keyword evidence="2" id="KW-0150">Chloroplast</keyword>
<dbReference type="InterPro" id="IPR013597">
    <property type="entry name" value="Mat_intron_G2"/>
</dbReference>
<name>A0A1X9PVY2_9RHOD</name>
<protein>
    <submittedName>
        <fullName evidence="2">Putative reverse transcriptase/maturase</fullName>
    </submittedName>
</protein>
<keyword evidence="2" id="KW-0695">RNA-directed DNA polymerase</keyword>
<evidence type="ECO:0000259" key="1">
    <source>
        <dbReference type="Pfam" id="PF08388"/>
    </source>
</evidence>
<sequence>MTKIVLHKRYWDKLDWLIINKVTFKRQCRIFSATKLVTSKQKIKKLQCNVYNSSISAHLSVYLISSSKVFQSKRETYVSYEQLEIIANSLNLIKKKSSTQLRSKILQYNYANFEASRLAQQLLALISLEPEQEAILNSSIFGFRTGKCSHHLITAFNRFLEKVKLDLWVFDGCIQNCLGYVDKNQINKTFNLKEKIKTINLHPYQLYSCKSNIINLMSYKKDQLTTQKKNTINRSSLSFYLFNKITHSLEKYIDTSNTQIIAYHNRLIFAHENREQLNYLIYQSSKWLKKLNLGFSSVHTSFIHVCIKNLCLSVSSKKNPQYDLLNFDYKIDNRHLILKPSQLSLKTFLYKIKKTITTSVSKDQISLIIKLNKIIYSWLIYYINNVNYNIIIKSDYLIFKLLWKWSCKKHPKKSKKWVKSKYFYVSKNKVMMFGTENNNKTYTVLTRHTIMPIKQYTNSFIDTNPFNGNFKQIRNVLSSDLVLKQEYTYLHDYTYTSY</sequence>
<reference evidence="2" key="1">
    <citation type="submission" date="2017-03" db="EMBL/GenBank/DDBJ databases">
        <title>The new red algal subphylum Proteorhodophytina comprises the largest and most divergent plastid genomes known.</title>
        <authorList>
            <person name="Munoz-Gomez S.A."/>
            <person name="Mejia-Franco F.G."/>
            <person name="Durnin K."/>
            <person name="Morgan C."/>
            <person name="Grisdale C.J."/>
            <person name="Archibald J.M."/>
            <person name="Slamovits C.H."/>
        </authorList>
    </citation>
    <scope>NUCLEOTIDE SEQUENCE</scope>
    <source>
        <strain evidence="2">NIES-2662</strain>
    </source>
</reference>
<accession>A0A1X9PVY2</accession>
<organism evidence="2">
    <name type="scientific">Corynoplastis japonica</name>
    <dbReference type="NCBI Taxonomy" id="700918"/>
    <lineage>
        <taxon>Eukaryota</taxon>
        <taxon>Rhodophyta</taxon>
        <taxon>Rhodellophyceae</taxon>
        <taxon>Rhodellales</taxon>
        <taxon>Rhodellaceae</taxon>
        <taxon>Corynoplastis</taxon>
    </lineage>
</organism>
<feature type="domain" description="Group II intron maturase-specific" evidence="1">
    <location>
        <begin position="345"/>
        <end position="423"/>
    </location>
</feature>
<geneLocation type="chloroplast" evidence="2"/>
<keyword evidence="2" id="KW-0808">Transferase</keyword>
<evidence type="ECO:0000313" key="2">
    <source>
        <dbReference type="EMBL" id="ARO90953.1"/>
    </source>
</evidence>
<proteinExistence type="predicted"/>
<dbReference type="Pfam" id="PF08388">
    <property type="entry name" value="GIIM"/>
    <property type="match status" value="1"/>
</dbReference>
<dbReference type="EMBL" id="KY709210">
    <property type="protein sequence ID" value="ARO90953.1"/>
    <property type="molecule type" value="Genomic_DNA"/>
</dbReference>
<keyword evidence="2" id="KW-0548">Nucleotidyltransferase</keyword>
<dbReference type="AlphaFoldDB" id="A0A1X9PVY2"/>